<name>F4R714_MELLP</name>
<dbReference type="GeneID" id="18932827"/>
<dbReference type="VEuPathDB" id="FungiDB:MELLADRAFT_76700"/>
<feature type="non-terminal residue" evidence="1">
    <location>
        <position position="204"/>
    </location>
</feature>
<dbReference type="Proteomes" id="UP000001072">
    <property type="component" value="Unassembled WGS sequence"/>
</dbReference>
<dbReference type="RefSeq" id="XP_007405133.1">
    <property type="nucleotide sequence ID" value="XM_007405071.1"/>
</dbReference>
<organism evidence="2">
    <name type="scientific">Melampsora larici-populina (strain 98AG31 / pathotype 3-4-7)</name>
    <name type="common">Poplar leaf rust fungus</name>
    <dbReference type="NCBI Taxonomy" id="747676"/>
    <lineage>
        <taxon>Eukaryota</taxon>
        <taxon>Fungi</taxon>
        <taxon>Dikarya</taxon>
        <taxon>Basidiomycota</taxon>
        <taxon>Pucciniomycotina</taxon>
        <taxon>Pucciniomycetes</taxon>
        <taxon>Pucciniales</taxon>
        <taxon>Melampsoraceae</taxon>
        <taxon>Melampsora</taxon>
    </lineage>
</organism>
<dbReference type="AlphaFoldDB" id="F4R714"/>
<proteinExistence type="predicted"/>
<dbReference type="KEGG" id="mlr:MELLADRAFT_76700"/>
<evidence type="ECO:0000313" key="2">
    <source>
        <dbReference type="Proteomes" id="UP000001072"/>
    </source>
</evidence>
<dbReference type="HOGENOM" id="CLU_1346036_0_0_1"/>
<sequence length="204" mass="22860">MTEGEIRFFSELEDILSLDSSSSLEELDNTFNNAIQAVAAALETDLEDQDSLDQALYRVSHSDIFESHSQRMTSILLGLLNNPDALPSTVLVACNLLLQYGLENHTFFRTLRNFSLPTINKTPQSLNLNAITNVMHTLVAITKRMAFIPQNIADPNFVIQHYGRDKSVEVETHEEVSNPHSSNEKLAERRLGAVLAGLLYELCR</sequence>
<keyword evidence="2" id="KW-1185">Reference proteome</keyword>
<evidence type="ECO:0000313" key="1">
    <source>
        <dbReference type="EMBL" id="EGG11498.1"/>
    </source>
</evidence>
<dbReference type="OrthoDB" id="2502724at2759"/>
<dbReference type="EMBL" id="GL883092">
    <property type="protein sequence ID" value="EGG11498.1"/>
    <property type="molecule type" value="Genomic_DNA"/>
</dbReference>
<reference evidence="2" key="1">
    <citation type="journal article" date="2011" name="Proc. Natl. Acad. Sci. U.S.A.">
        <title>Obligate biotrophy features unraveled by the genomic analysis of rust fungi.</title>
        <authorList>
            <person name="Duplessis S."/>
            <person name="Cuomo C.A."/>
            <person name="Lin Y.-C."/>
            <person name="Aerts A."/>
            <person name="Tisserant E."/>
            <person name="Veneault-Fourrey C."/>
            <person name="Joly D.L."/>
            <person name="Hacquard S."/>
            <person name="Amselem J."/>
            <person name="Cantarel B.L."/>
            <person name="Chiu R."/>
            <person name="Coutinho P.M."/>
            <person name="Feau N."/>
            <person name="Field M."/>
            <person name="Frey P."/>
            <person name="Gelhaye E."/>
            <person name="Goldberg J."/>
            <person name="Grabherr M.G."/>
            <person name="Kodira C.D."/>
            <person name="Kohler A."/>
            <person name="Kuees U."/>
            <person name="Lindquist E.A."/>
            <person name="Lucas S.M."/>
            <person name="Mago R."/>
            <person name="Mauceli E."/>
            <person name="Morin E."/>
            <person name="Murat C."/>
            <person name="Pangilinan J.L."/>
            <person name="Park R."/>
            <person name="Pearson M."/>
            <person name="Quesneville H."/>
            <person name="Rouhier N."/>
            <person name="Sakthikumar S."/>
            <person name="Salamov A.A."/>
            <person name="Schmutz J."/>
            <person name="Selles B."/>
            <person name="Shapiro H."/>
            <person name="Tanguay P."/>
            <person name="Tuskan G.A."/>
            <person name="Henrissat B."/>
            <person name="Van de Peer Y."/>
            <person name="Rouze P."/>
            <person name="Ellis J.G."/>
            <person name="Dodds P.N."/>
            <person name="Schein J.E."/>
            <person name="Zhong S."/>
            <person name="Hamelin R.C."/>
            <person name="Grigoriev I.V."/>
            <person name="Szabo L.J."/>
            <person name="Martin F."/>
        </authorList>
    </citation>
    <scope>NUCLEOTIDE SEQUENCE [LARGE SCALE GENOMIC DNA]</scope>
    <source>
        <strain evidence="2">98AG31 / pathotype 3-4-7</strain>
    </source>
</reference>
<accession>F4R714</accession>
<protein>
    <submittedName>
        <fullName evidence="1">Uncharacterized protein</fullName>
    </submittedName>
</protein>
<dbReference type="STRING" id="747676.F4R714"/>
<dbReference type="InParanoid" id="F4R714"/>
<gene>
    <name evidence="1" type="ORF">MELLADRAFT_76700</name>
</gene>